<dbReference type="InterPro" id="IPR050426">
    <property type="entry name" value="Glycosyltransferase_28"/>
</dbReference>
<dbReference type="GO" id="GO:0008194">
    <property type="term" value="F:UDP-glycosyltransferase activity"/>
    <property type="evidence" value="ECO:0007669"/>
    <property type="project" value="InterPro"/>
</dbReference>
<evidence type="ECO:0000313" key="8">
    <source>
        <dbReference type="EMBL" id="KAB2346148.1"/>
    </source>
</evidence>
<dbReference type="EMBL" id="WBMT01000012">
    <property type="protein sequence ID" value="KAB2346148.1"/>
    <property type="molecule type" value="Genomic_DNA"/>
</dbReference>
<reference evidence="8 9" key="1">
    <citation type="submission" date="2019-09" db="EMBL/GenBank/DDBJ databases">
        <title>Actinomadura physcomitrii sp. nov., a novel actinomycete isolated from moss [Physcomitrium sphaericum (Ludw) Fuernr].</title>
        <authorList>
            <person name="Zhuang X."/>
            <person name="Liu C."/>
        </authorList>
    </citation>
    <scope>NUCLEOTIDE SEQUENCE [LARGE SCALE GENOMIC DNA]</scope>
    <source>
        <strain evidence="8 9">HMC1</strain>
    </source>
</reference>
<keyword evidence="3 8" id="KW-0808">Transferase</keyword>
<sequence length="453" mass="49386">MRVLCTTIAVTSHFFNMVPTAWALRAAGHDVVFASQPNLLATMRRSGLPAIPVGEPLDLPRPRDGMDAEAMPDDGTTTPYGLGYDIAETRPEVLTLDYVRGALAAYSSVICERMAGEAVLDDLLDFARRWRPDLVIWDAHTFTGPVVAKVCGAAHVRILNAPDHWPRMWRLFHELAAREESPPADPLADYLGGKLAPHGHAFDAEMVDAHATLDPRPEWMRPPLPGVDYRSVRFIPYTGPATRPVWLRRPPRRPRVCLTLGEALRSVGAKGREGVGKRITLPELLEAIASLDVEVVATLSADQLPPGTRVPDNVRLFDYFPLDELLPTCSAVVHHGGTGVLGGALVHGVPQLAVPGNTWGEADEMRRLAERGAGLVLEAGELTAEALTRQLSRLLTEPGFAESAGRLRKEMAATPSPHEIVPQLQELAARHTTPRRRPGDRRPGRSGRKGRAG</sequence>
<dbReference type="Gene3D" id="3.40.50.2000">
    <property type="entry name" value="Glycogen Phosphorylase B"/>
    <property type="match status" value="2"/>
</dbReference>
<protein>
    <submittedName>
        <fullName evidence="8">Activator-dependent family glycosyltransferase</fullName>
    </submittedName>
</protein>
<dbReference type="CDD" id="cd03784">
    <property type="entry name" value="GT1_Gtf-like"/>
    <property type="match status" value="1"/>
</dbReference>
<dbReference type="InterPro" id="IPR002213">
    <property type="entry name" value="UDP_glucos_trans"/>
</dbReference>
<evidence type="ECO:0000259" key="6">
    <source>
        <dbReference type="Pfam" id="PF06722"/>
    </source>
</evidence>
<evidence type="ECO:0000256" key="1">
    <source>
        <dbReference type="ARBA" id="ARBA00006962"/>
    </source>
</evidence>
<dbReference type="PANTHER" id="PTHR48050">
    <property type="entry name" value="STEROL 3-BETA-GLUCOSYLTRANSFERASE"/>
    <property type="match status" value="1"/>
</dbReference>
<evidence type="ECO:0000259" key="7">
    <source>
        <dbReference type="Pfam" id="PF21036"/>
    </source>
</evidence>
<keyword evidence="4" id="KW-0045">Antibiotic biosynthesis</keyword>
<evidence type="ECO:0000256" key="3">
    <source>
        <dbReference type="ARBA" id="ARBA00022679"/>
    </source>
</evidence>
<dbReference type="InterPro" id="IPR010610">
    <property type="entry name" value="EryCIII-like_C"/>
</dbReference>
<evidence type="ECO:0000313" key="9">
    <source>
        <dbReference type="Proteomes" id="UP000468735"/>
    </source>
</evidence>
<feature type="region of interest" description="Disordered" evidence="5">
    <location>
        <begin position="407"/>
        <end position="453"/>
    </location>
</feature>
<evidence type="ECO:0000256" key="4">
    <source>
        <dbReference type="ARBA" id="ARBA00023194"/>
    </source>
</evidence>
<dbReference type="RefSeq" id="WP_151564326.1">
    <property type="nucleotide sequence ID" value="NZ_WBMT01000012.1"/>
</dbReference>
<dbReference type="Pfam" id="PF21036">
    <property type="entry name" value="EryCIII-like_N"/>
    <property type="match status" value="1"/>
</dbReference>
<dbReference type="OrthoDB" id="5488434at2"/>
<organism evidence="8 9">
    <name type="scientific">Actinomadura rudentiformis</name>
    <dbReference type="NCBI Taxonomy" id="359158"/>
    <lineage>
        <taxon>Bacteria</taxon>
        <taxon>Bacillati</taxon>
        <taxon>Actinomycetota</taxon>
        <taxon>Actinomycetes</taxon>
        <taxon>Streptosporangiales</taxon>
        <taxon>Thermomonosporaceae</taxon>
        <taxon>Actinomadura</taxon>
    </lineage>
</organism>
<feature type="compositionally biased region" description="Basic residues" evidence="5">
    <location>
        <begin position="432"/>
        <end position="453"/>
    </location>
</feature>
<accession>A0A6H9YKN5</accession>
<dbReference type="InterPro" id="IPR030953">
    <property type="entry name" value="Glycosyl_450act"/>
</dbReference>
<proteinExistence type="inferred from homology"/>
<dbReference type="NCBIfam" id="TIGR04516">
    <property type="entry name" value="glycosyl_450act"/>
    <property type="match status" value="1"/>
</dbReference>
<comment type="caution">
    <text evidence="8">The sequence shown here is derived from an EMBL/GenBank/DDBJ whole genome shotgun (WGS) entry which is preliminary data.</text>
</comment>
<dbReference type="Pfam" id="PF06722">
    <property type="entry name" value="EryCIII-like_C"/>
    <property type="match status" value="1"/>
</dbReference>
<feature type="domain" description="Erythromycin biosynthesis protein CIII-like C-terminal" evidence="6">
    <location>
        <begin position="283"/>
        <end position="427"/>
    </location>
</feature>
<dbReference type="SUPFAM" id="SSF53756">
    <property type="entry name" value="UDP-Glycosyltransferase/glycogen phosphorylase"/>
    <property type="match status" value="1"/>
</dbReference>
<keyword evidence="2" id="KW-0328">Glycosyltransferase</keyword>
<evidence type="ECO:0000256" key="5">
    <source>
        <dbReference type="SAM" id="MobiDB-lite"/>
    </source>
</evidence>
<dbReference type="InterPro" id="IPR048284">
    <property type="entry name" value="EryCIII-like_N"/>
</dbReference>
<dbReference type="GO" id="GO:0017000">
    <property type="term" value="P:antibiotic biosynthetic process"/>
    <property type="evidence" value="ECO:0007669"/>
    <property type="project" value="UniProtKB-KW"/>
</dbReference>
<dbReference type="AlphaFoldDB" id="A0A6H9YKN5"/>
<name>A0A6H9YKN5_9ACTN</name>
<dbReference type="GO" id="GO:0016758">
    <property type="term" value="F:hexosyltransferase activity"/>
    <property type="evidence" value="ECO:0007669"/>
    <property type="project" value="UniProtKB-ARBA"/>
</dbReference>
<dbReference type="PANTHER" id="PTHR48050:SF13">
    <property type="entry name" value="STEROL 3-BETA-GLUCOSYLTRANSFERASE UGT80A2"/>
    <property type="match status" value="1"/>
</dbReference>
<feature type="domain" description="Erythromycin biosynthesis protein CIII-like N-terminal" evidence="7">
    <location>
        <begin position="22"/>
        <end position="261"/>
    </location>
</feature>
<gene>
    <name evidence="8" type="ORF">F8566_26025</name>
</gene>
<keyword evidence="9" id="KW-1185">Reference proteome</keyword>
<evidence type="ECO:0000256" key="2">
    <source>
        <dbReference type="ARBA" id="ARBA00022676"/>
    </source>
</evidence>
<dbReference type="FunFam" id="3.40.50.2000:FF:000072">
    <property type="entry name" value="Glycosyl transferase"/>
    <property type="match status" value="1"/>
</dbReference>
<comment type="similarity">
    <text evidence="1">Belongs to the glycosyltransferase 28 family.</text>
</comment>
<dbReference type="Proteomes" id="UP000468735">
    <property type="component" value="Unassembled WGS sequence"/>
</dbReference>